<gene>
    <name evidence="1" type="ORF">HJG60_008308</name>
</gene>
<evidence type="ECO:0000313" key="2">
    <source>
        <dbReference type="Proteomes" id="UP000664940"/>
    </source>
</evidence>
<dbReference type="AlphaFoldDB" id="A0A833Z8J9"/>
<protein>
    <submittedName>
        <fullName evidence="1">Uncharacterized protein</fullName>
    </submittedName>
</protein>
<proteinExistence type="predicted"/>
<reference evidence="1 2" key="1">
    <citation type="journal article" date="2020" name="Nature">
        <title>Six reference-quality genomes reveal evolution of bat adaptations.</title>
        <authorList>
            <person name="Jebb D."/>
            <person name="Huang Z."/>
            <person name="Pippel M."/>
            <person name="Hughes G.M."/>
            <person name="Lavrichenko K."/>
            <person name="Devanna P."/>
            <person name="Winkler S."/>
            <person name="Jermiin L.S."/>
            <person name="Skirmuntt E.C."/>
            <person name="Katzourakis A."/>
            <person name="Burkitt-Gray L."/>
            <person name="Ray D.A."/>
            <person name="Sullivan K.A.M."/>
            <person name="Roscito J.G."/>
            <person name="Kirilenko B.M."/>
            <person name="Davalos L.M."/>
            <person name="Corthals A.P."/>
            <person name="Power M.L."/>
            <person name="Jones G."/>
            <person name="Ransome R.D."/>
            <person name="Dechmann D.K.N."/>
            <person name="Locatelli A.G."/>
            <person name="Puechmaille S.J."/>
            <person name="Fedrigo O."/>
            <person name="Jarvis E.D."/>
            <person name="Hiller M."/>
            <person name="Vernes S.C."/>
            <person name="Myers E.W."/>
            <person name="Teeling E.C."/>
        </authorList>
    </citation>
    <scope>NUCLEOTIDE SEQUENCE [LARGE SCALE GENOMIC DNA]</scope>
    <source>
        <strain evidence="1">Bat1K_MPI-CBG_1</strain>
    </source>
</reference>
<comment type="caution">
    <text evidence="1">The sequence shown here is derived from an EMBL/GenBank/DDBJ whole genome shotgun (WGS) entry which is preliminary data.</text>
</comment>
<accession>A0A833Z8J9</accession>
<name>A0A833Z8J9_9CHIR</name>
<organism evidence="1 2">
    <name type="scientific">Phyllostomus discolor</name>
    <name type="common">pale spear-nosed bat</name>
    <dbReference type="NCBI Taxonomy" id="89673"/>
    <lineage>
        <taxon>Eukaryota</taxon>
        <taxon>Metazoa</taxon>
        <taxon>Chordata</taxon>
        <taxon>Craniata</taxon>
        <taxon>Vertebrata</taxon>
        <taxon>Euteleostomi</taxon>
        <taxon>Mammalia</taxon>
        <taxon>Eutheria</taxon>
        <taxon>Laurasiatheria</taxon>
        <taxon>Chiroptera</taxon>
        <taxon>Yangochiroptera</taxon>
        <taxon>Phyllostomidae</taxon>
        <taxon>Phyllostominae</taxon>
        <taxon>Phyllostomus</taxon>
    </lineage>
</organism>
<dbReference type="EMBL" id="JABVXQ010000010">
    <property type="protein sequence ID" value="KAF6088483.1"/>
    <property type="molecule type" value="Genomic_DNA"/>
</dbReference>
<dbReference type="Proteomes" id="UP000664940">
    <property type="component" value="Unassembled WGS sequence"/>
</dbReference>
<evidence type="ECO:0000313" key="1">
    <source>
        <dbReference type="EMBL" id="KAF6088483.1"/>
    </source>
</evidence>
<sequence>MFPVCDSRKVKLFKDLKKEMDCCWQDAIGCRFLCPCSPDRNVNPGRIDKYLLRRNLTVLHIIQLAVTRRVNQVDFKSRYEGCLGALDCAPYPTKCQDPKSAVGMIYH</sequence>